<dbReference type="AlphaFoldDB" id="A0A9D4HP03"/>
<reference evidence="1" key="1">
    <citation type="journal article" date="2019" name="bioRxiv">
        <title>The Genome of the Zebra Mussel, Dreissena polymorpha: A Resource for Invasive Species Research.</title>
        <authorList>
            <person name="McCartney M.A."/>
            <person name="Auch B."/>
            <person name="Kono T."/>
            <person name="Mallez S."/>
            <person name="Zhang Y."/>
            <person name="Obille A."/>
            <person name="Becker A."/>
            <person name="Abrahante J.E."/>
            <person name="Garbe J."/>
            <person name="Badalamenti J.P."/>
            <person name="Herman A."/>
            <person name="Mangelson H."/>
            <person name="Liachko I."/>
            <person name="Sullivan S."/>
            <person name="Sone E.D."/>
            <person name="Koren S."/>
            <person name="Silverstein K.A.T."/>
            <person name="Beckman K.B."/>
            <person name="Gohl D.M."/>
        </authorList>
    </citation>
    <scope>NUCLEOTIDE SEQUENCE</scope>
    <source>
        <strain evidence="1">Duluth1</strain>
        <tissue evidence="1">Whole animal</tissue>
    </source>
</reference>
<name>A0A9D4HP03_DREPO</name>
<dbReference type="Proteomes" id="UP000828390">
    <property type="component" value="Unassembled WGS sequence"/>
</dbReference>
<comment type="caution">
    <text evidence="1">The sequence shown here is derived from an EMBL/GenBank/DDBJ whole genome shotgun (WGS) entry which is preliminary data.</text>
</comment>
<accession>A0A9D4HP03</accession>
<dbReference type="EMBL" id="JAIWYP010000012">
    <property type="protein sequence ID" value="KAH3727677.1"/>
    <property type="molecule type" value="Genomic_DNA"/>
</dbReference>
<proteinExistence type="predicted"/>
<protein>
    <submittedName>
        <fullName evidence="1">Uncharacterized protein</fullName>
    </submittedName>
</protein>
<evidence type="ECO:0000313" key="1">
    <source>
        <dbReference type="EMBL" id="KAH3727677.1"/>
    </source>
</evidence>
<gene>
    <name evidence="1" type="ORF">DPMN_053619</name>
</gene>
<organism evidence="1 2">
    <name type="scientific">Dreissena polymorpha</name>
    <name type="common">Zebra mussel</name>
    <name type="synonym">Mytilus polymorpha</name>
    <dbReference type="NCBI Taxonomy" id="45954"/>
    <lineage>
        <taxon>Eukaryota</taxon>
        <taxon>Metazoa</taxon>
        <taxon>Spiralia</taxon>
        <taxon>Lophotrochozoa</taxon>
        <taxon>Mollusca</taxon>
        <taxon>Bivalvia</taxon>
        <taxon>Autobranchia</taxon>
        <taxon>Heteroconchia</taxon>
        <taxon>Euheterodonta</taxon>
        <taxon>Imparidentia</taxon>
        <taxon>Neoheterodontei</taxon>
        <taxon>Myida</taxon>
        <taxon>Dreissenoidea</taxon>
        <taxon>Dreissenidae</taxon>
        <taxon>Dreissena</taxon>
    </lineage>
</organism>
<keyword evidence="2" id="KW-1185">Reference proteome</keyword>
<evidence type="ECO:0000313" key="2">
    <source>
        <dbReference type="Proteomes" id="UP000828390"/>
    </source>
</evidence>
<reference evidence="1" key="2">
    <citation type="submission" date="2020-11" db="EMBL/GenBank/DDBJ databases">
        <authorList>
            <person name="McCartney M.A."/>
            <person name="Auch B."/>
            <person name="Kono T."/>
            <person name="Mallez S."/>
            <person name="Becker A."/>
            <person name="Gohl D.M."/>
            <person name="Silverstein K.A.T."/>
            <person name="Koren S."/>
            <person name="Bechman K.B."/>
            <person name="Herman A."/>
            <person name="Abrahante J.E."/>
            <person name="Garbe J."/>
        </authorList>
    </citation>
    <scope>NUCLEOTIDE SEQUENCE</scope>
    <source>
        <strain evidence="1">Duluth1</strain>
        <tissue evidence="1">Whole animal</tissue>
    </source>
</reference>
<sequence length="156" mass="17840">MDTSPVVVVAQVSFLWKLHKISCLPLYRNFFCVPDLLDEVKHDVSTDVCRCLHRFCWDFVRPWGFPALYLVDGFCDFLLGYWSCSHCQVKTIFYGGVCVTGVPFRSSSKCSKAEPFFTDRCEGILYLVPFLLQGISICIRQSFVFVSQTDEDSCLS</sequence>